<dbReference type="PROSITE" id="PS50088">
    <property type="entry name" value="ANK_REPEAT"/>
    <property type="match status" value="3"/>
</dbReference>
<protein>
    <submittedName>
        <fullName evidence="4">Uncharacterized protein</fullName>
    </submittedName>
</protein>
<reference evidence="4 5" key="1">
    <citation type="submission" date="2016-11" db="EMBL/GenBank/DDBJ databases">
        <title>Mixed transmission modes and dynamic genome evolution in an obligate animal-bacterial symbiosis.</title>
        <authorList>
            <person name="Russell S.L."/>
            <person name="Corbett-Detig R.B."/>
            <person name="Cavanaugh C.M."/>
        </authorList>
    </citation>
    <scope>NUCLEOTIDE SEQUENCE [LARGE SCALE GENOMIC DNA]</scope>
    <source>
        <strain evidence="4">Sveles-Q1</strain>
    </source>
</reference>
<keyword evidence="5" id="KW-1185">Reference proteome</keyword>
<feature type="repeat" description="ANK" evidence="3">
    <location>
        <begin position="58"/>
        <end position="90"/>
    </location>
</feature>
<evidence type="ECO:0000313" key="4">
    <source>
        <dbReference type="EMBL" id="OOZ38758.1"/>
    </source>
</evidence>
<dbReference type="Pfam" id="PF12796">
    <property type="entry name" value="Ank_2"/>
    <property type="match status" value="1"/>
</dbReference>
<evidence type="ECO:0000256" key="2">
    <source>
        <dbReference type="ARBA" id="ARBA00023043"/>
    </source>
</evidence>
<dbReference type="AlphaFoldDB" id="A0A1T2L101"/>
<evidence type="ECO:0000256" key="1">
    <source>
        <dbReference type="ARBA" id="ARBA00022737"/>
    </source>
</evidence>
<accession>A0A1T2L101</accession>
<dbReference type="PANTHER" id="PTHR24171">
    <property type="entry name" value="ANKYRIN REPEAT DOMAIN-CONTAINING PROTEIN 39-RELATED"/>
    <property type="match status" value="1"/>
</dbReference>
<evidence type="ECO:0000256" key="3">
    <source>
        <dbReference type="PROSITE-ProRule" id="PRU00023"/>
    </source>
</evidence>
<keyword evidence="1" id="KW-0677">Repeat</keyword>
<dbReference type="SMART" id="SM00248">
    <property type="entry name" value="ANK"/>
    <property type="match status" value="3"/>
</dbReference>
<organism evidence="4 5">
    <name type="scientific">Solemya pervernicosa gill symbiont</name>
    <dbReference type="NCBI Taxonomy" id="642797"/>
    <lineage>
        <taxon>Bacteria</taxon>
        <taxon>Pseudomonadati</taxon>
        <taxon>Pseudomonadota</taxon>
        <taxon>Gammaproteobacteria</taxon>
        <taxon>sulfur-oxidizing symbionts</taxon>
    </lineage>
</organism>
<evidence type="ECO:0000313" key="5">
    <source>
        <dbReference type="Proteomes" id="UP000191110"/>
    </source>
</evidence>
<name>A0A1T2L101_9GAMM</name>
<sequence length="119" mass="12711">MQGVLRTLLITLTTLVLSACGPSPYDEPPLHDAAMRGDANKVIALIKAGEPVDARNSEGATPLHWAAFKGHVDVAKLLVARGADVNALTKKGSTPLRLATTHEKTEMIRYLKSRGGTVR</sequence>
<gene>
    <name evidence="4" type="ORF">BOW53_14270</name>
</gene>
<dbReference type="PROSITE" id="PS50297">
    <property type="entry name" value="ANK_REP_REGION"/>
    <property type="match status" value="2"/>
</dbReference>
<comment type="caution">
    <text evidence="4">The sequence shown here is derived from an EMBL/GenBank/DDBJ whole genome shotgun (WGS) entry which is preliminary data.</text>
</comment>
<dbReference type="EMBL" id="MPRL01000074">
    <property type="protein sequence ID" value="OOZ38758.1"/>
    <property type="molecule type" value="Genomic_DNA"/>
</dbReference>
<feature type="repeat" description="ANK" evidence="3">
    <location>
        <begin position="25"/>
        <end position="57"/>
    </location>
</feature>
<proteinExistence type="predicted"/>
<dbReference type="RefSeq" id="WP_172840364.1">
    <property type="nucleotide sequence ID" value="NZ_MPRL01000074.1"/>
</dbReference>
<dbReference type="PRINTS" id="PR01415">
    <property type="entry name" value="ANKYRIN"/>
</dbReference>
<keyword evidence="2 3" id="KW-0040">ANK repeat</keyword>
<dbReference type="SUPFAM" id="SSF48403">
    <property type="entry name" value="Ankyrin repeat"/>
    <property type="match status" value="1"/>
</dbReference>
<dbReference type="PROSITE" id="PS51257">
    <property type="entry name" value="PROKAR_LIPOPROTEIN"/>
    <property type="match status" value="1"/>
</dbReference>
<dbReference type="Gene3D" id="1.25.40.20">
    <property type="entry name" value="Ankyrin repeat-containing domain"/>
    <property type="match status" value="2"/>
</dbReference>
<dbReference type="Proteomes" id="UP000191110">
    <property type="component" value="Unassembled WGS sequence"/>
</dbReference>
<dbReference type="InterPro" id="IPR036770">
    <property type="entry name" value="Ankyrin_rpt-contain_sf"/>
</dbReference>
<dbReference type="InterPro" id="IPR002110">
    <property type="entry name" value="Ankyrin_rpt"/>
</dbReference>
<feature type="repeat" description="ANK" evidence="3">
    <location>
        <begin position="91"/>
        <end position="119"/>
    </location>
</feature>